<name>A0A6A4NF92_LUPAL</name>
<reference evidence="3" key="1">
    <citation type="journal article" date="2020" name="Nat. Commun.">
        <title>Genome sequence of the cluster root forming white lupin.</title>
        <authorList>
            <person name="Hufnagel B."/>
            <person name="Marques A."/>
            <person name="Soriano A."/>
            <person name="Marques L."/>
            <person name="Divol F."/>
            <person name="Doumas P."/>
            <person name="Sallet E."/>
            <person name="Mancinotti D."/>
            <person name="Carrere S."/>
            <person name="Marande W."/>
            <person name="Arribat S."/>
            <person name="Keller J."/>
            <person name="Huneau C."/>
            <person name="Blein T."/>
            <person name="Aime D."/>
            <person name="Laguerre M."/>
            <person name="Taylor J."/>
            <person name="Schubert V."/>
            <person name="Nelson M."/>
            <person name="Geu-Flores F."/>
            <person name="Crespi M."/>
            <person name="Gallardo-Guerrero K."/>
            <person name="Delaux P.-M."/>
            <person name="Salse J."/>
            <person name="Berges H."/>
            <person name="Guyot R."/>
            <person name="Gouzy J."/>
            <person name="Peret B."/>
        </authorList>
    </citation>
    <scope>NUCLEOTIDE SEQUENCE [LARGE SCALE GENOMIC DNA]</scope>
    <source>
        <strain evidence="3">cv. Amiga</strain>
    </source>
</reference>
<protein>
    <submittedName>
        <fullName evidence="2">Uncharacterized protein</fullName>
    </submittedName>
</protein>
<dbReference type="AlphaFoldDB" id="A0A6A4NF92"/>
<keyword evidence="1" id="KW-0812">Transmembrane</keyword>
<dbReference type="Proteomes" id="UP000447434">
    <property type="component" value="Chromosome 22"/>
</dbReference>
<feature type="transmembrane region" description="Helical" evidence="1">
    <location>
        <begin position="39"/>
        <end position="57"/>
    </location>
</feature>
<dbReference type="EMBL" id="WOCE01000022">
    <property type="protein sequence ID" value="KAE9588100.1"/>
    <property type="molecule type" value="Genomic_DNA"/>
</dbReference>
<comment type="caution">
    <text evidence="2">The sequence shown here is derived from an EMBL/GenBank/DDBJ whole genome shotgun (WGS) entry which is preliminary data.</text>
</comment>
<gene>
    <name evidence="2" type="ORF">Lalb_Chr22g0351801</name>
</gene>
<organism evidence="2 3">
    <name type="scientific">Lupinus albus</name>
    <name type="common">White lupine</name>
    <name type="synonym">Lupinus termis</name>
    <dbReference type="NCBI Taxonomy" id="3870"/>
    <lineage>
        <taxon>Eukaryota</taxon>
        <taxon>Viridiplantae</taxon>
        <taxon>Streptophyta</taxon>
        <taxon>Embryophyta</taxon>
        <taxon>Tracheophyta</taxon>
        <taxon>Spermatophyta</taxon>
        <taxon>Magnoliopsida</taxon>
        <taxon>eudicotyledons</taxon>
        <taxon>Gunneridae</taxon>
        <taxon>Pentapetalae</taxon>
        <taxon>rosids</taxon>
        <taxon>fabids</taxon>
        <taxon>Fabales</taxon>
        <taxon>Fabaceae</taxon>
        <taxon>Papilionoideae</taxon>
        <taxon>50 kb inversion clade</taxon>
        <taxon>genistoids sensu lato</taxon>
        <taxon>core genistoids</taxon>
        <taxon>Genisteae</taxon>
        <taxon>Lupinus</taxon>
    </lineage>
</organism>
<sequence length="58" mass="6759">MNKLKGKEGEREGRMINLECSEQKDHLSPTLSQTNFVPAHHILISKINMLLFIFFLFI</sequence>
<keyword evidence="3" id="KW-1185">Reference proteome</keyword>
<evidence type="ECO:0000313" key="3">
    <source>
        <dbReference type="Proteomes" id="UP000447434"/>
    </source>
</evidence>
<evidence type="ECO:0000256" key="1">
    <source>
        <dbReference type="SAM" id="Phobius"/>
    </source>
</evidence>
<keyword evidence="1" id="KW-0472">Membrane</keyword>
<proteinExistence type="predicted"/>
<keyword evidence="1" id="KW-1133">Transmembrane helix</keyword>
<accession>A0A6A4NF92</accession>
<evidence type="ECO:0000313" key="2">
    <source>
        <dbReference type="EMBL" id="KAE9588100.1"/>
    </source>
</evidence>